<dbReference type="Pfam" id="PF01810">
    <property type="entry name" value="LysE"/>
    <property type="match status" value="1"/>
</dbReference>
<evidence type="ECO:0000256" key="4">
    <source>
        <dbReference type="ARBA" id="ARBA00022989"/>
    </source>
</evidence>
<feature type="transmembrane region" description="Helical" evidence="6">
    <location>
        <begin position="179"/>
        <end position="199"/>
    </location>
</feature>
<evidence type="ECO:0000313" key="7">
    <source>
        <dbReference type="EMBL" id="AXA68611.1"/>
    </source>
</evidence>
<keyword evidence="3 6" id="KW-0812">Transmembrane</keyword>
<accession>A0A2Z5AH41</accession>
<reference evidence="7 8" key="1">
    <citation type="submission" date="2017-06" db="EMBL/GenBank/DDBJ databases">
        <title>Evolution towards high GC content and high-temperature stress adaptation in endophytic Pseudomonas oryzihabitans impacted its plant-growth promoting traits.</title>
        <authorList>
            <person name="Nascimento F.X."/>
        </authorList>
    </citation>
    <scope>NUCLEOTIDE SEQUENCE [LARGE SCALE GENOMIC DNA]</scope>
    <source>
        <strain evidence="7 8">MS8</strain>
    </source>
</reference>
<feature type="transmembrane region" description="Helical" evidence="6">
    <location>
        <begin position="146"/>
        <end position="167"/>
    </location>
</feature>
<comment type="subcellular location">
    <subcellularLocation>
        <location evidence="1">Cell membrane</location>
        <topology evidence="1">Multi-pass membrane protein</topology>
    </subcellularLocation>
</comment>
<evidence type="ECO:0000313" key="8">
    <source>
        <dbReference type="Proteomes" id="UP000250579"/>
    </source>
</evidence>
<organism evidence="7 8">
    <name type="scientific">Pseudomonas oryzihabitans</name>
    <dbReference type="NCBI Taxonomy" id="47885"/>
    <lineage>
        <taxon>Bacteria</taxon>
        <taxon>Pseudomonadati</taxon>
        <taxon>Pseudomonadota</taxon>
        <taxon>Gammaproteobacteria</taxon>
        <taxon>Pseudomonadales</taxon>
        <taxon>Pseudomonadaceae</taxon>
        <taxon>Pseudomonas</taxon>
    </lineage>
</organism>
<dbReference type="GO" id="GO:0005886">
    <property type="term" value="C:plasma membrane"/>
    <property type="evidence" value="ECO:0007669"/>
    <property type="project" value="UniProtKB-SubCell"/>
</dbReference>
<keyword evidence="4 6" id="KW-1133">Transmembrane helix</keyword>
<dbReference type="PANTHER" id="PTHR30086">
    <property type="entry name" value="ARGININE EXPORTER PROTEIN ARGO"/>
    <property type="match status" value="1"/>
</dbReference>
<evidence type="ECO:0000256" key="3">
    <source>
        <dbReference type="ARBA" id="ARBA00022692"/>
    </source>
</evidence>
<dbReference type="EMBL" id="CP022198">
    <property type="protein sequence ID" value="AXA68611.1"/>
    <property type="molecule type" value="Genomic_DNA"/>
</dbReference>
<evidence type="ECO:0000256" key="6">
    <source>
        <dbReference type="SAM" id="Phobius"/>
    </source>
</evidence>
<dbReference type="GO" id="GO:0015171">
    <property type="term" value="F:amino acid transmembrane transporter activity"/>
    <property type="evidence" value="ECO:0007669"/>
    <property type="project" value="TreeGrafter"/>
</dbReference>
<evidence type="ECO:0000256" key="2">
    <source>
        <dbReference type="ARBA" id="ARBA00022475"/>
    </source>
</evidence>
<name>A0A2Z5AH41_9PSED</name>
<keyword evidence="5 6" id="KW-0472">Membrane</keyword>
<sequence length="200" mass="21309">MDLNLLGLFAIAFMAAVAVPGPNVAFAIGQVLRYGRSTALPGALGFALATAIHAGTVLAGLGMLLQEHRESLLYLRWAGAIYLVYLAIRTLRHSIGTTTTTTNAPLARRLFIDALIISLSNPKGWLASLLTYPAFIDPQRAYAPQAITLTLTAMAISLSVYGSYMILAHRARAAFANEVTLSRVSGVIYLLVAIGLVLLP</sequence>
<dbReference type="InterPro" id="IPR001123">
    <property type="entry name" value="LeuE-type"/>
</dbReference>
<dbReference type="RefSeq" id="WP_208692744.1">
    <property type="nucleotide sequence ID" value="NZ_CP022198.1"/>
</dbReference>
<dbReference type="Proteomes" id="UP000250579">
    <property type="component" value="Chromosome"/>
</dbReference>
<proteinExistence type="predicted"/>
<dbReference type="PANTHER" id="PTHR30086:SF20">
    <property type="entry name" value="ARGININE EXPORTER PROTEIN ARGO-RELATED"/>
    <property type="match status" value="1"/>
</dbReference>
<keyword evidence="2" id="KW-1003">Cell membrane</keyword>
<feature type="transmembrane region" description="Helical" evidence="6">
    <location>
        <begin position="72"/>
        <end position="88"/>
    </location>
</feature>
<feature type="transmembrane region" description="Helical" evidence="6">
    <location>
        <begin position="43"/>
        <end position="65"/>
    </location>
</feature>
<dbReference type="AlphaFoldDB" id="A0A2Z5AH41"/>
<evidence type="ECO:0000256" key="5">
    <source>
        <dbReference type="ARBA" id="ARBA00023136"/>
    </source>
</evidence>
<evidence type="ECO:0000256" key="1">
    <source>
        <dbReference type="ARBA" id="ARBA00004651"/>
    </source>
</evidence>
<protein>
    <submittedName>
        <fullName evidence="7">Amino acid permease</fullName>
    </submittedName>
</protein>
<gene>
    <name evidence="7" type="ORF">CE139_23330</name>
</gene>